<evidence type="ECO:0000259" key="4">
    <source>
        <dbReference type="PROSITE" id="PS51165"/>
    </source>
</evidence>
<feature type="region of interest" description="Disordered" evidence="3">
    <location>
        <begin position="1"/>
        <end position="89"/>
    </location>
</feature>
<evidence type="ECO:0000256" key="1">
    <source>
        <dbReference type="ARBA" id="ARBA00022603"/>
    </source>
</evidence>
<evidence type="ECO:0000313" key="5">
    <source>
        <dbReference type="EMBL" id="AWI52219.1"/>
    </source>
</evidence>
<keyword evidence="5" id="KW-0808">Transferase</keyword>
<dbReference type="CDD" id="cd11715">
    <property type="entry name" value="THUMP_AdoMetMT"/>
    <property type="match status" value="1"/>
</dbReference>
<evidence type="ECO:0000256" key="3">
    <source>
        <dbReference type="SAM" id="MobiDB-lite"/>
    </source>
</evidence>
<dbReference type="Gene3D" id="3.30.2130.30">
    <property type="match status" value="1"/>
</dbReference>
<gene>
    <name evidence="5" type="ORF">DEH84_01190</name>
</gene>
<proteinExistence type="predicted"/>
<dbReference type="InterPro" id="IPR000241">
    <property type="entry name" value="RlmKL-like_Mtase"/>
</dbReference>
<feature type="domain" description="THUMP" evidence="4">
    <location>
        <begin position="152"/>
        <end position="263"/>
    </location>
</feature>
<dbReference type="GO" id="GO:0003723">
    <property type="term" value="F:RNA binding"/>
    <property type="evidence" value="ECO:0007669"/>
    <property type="project" value="UniProtKB-UniRule"/>
</dbReference>
<dbReference type="SUPFAM" id="SSF53335">
    <property type="entry name" value="S-adenosyl-L-methionine-dependent methyltransferases"/>
    <property type="match status" value="1"/>
</dbReference>
<dbReference type="PANTHER" id="PTHR47313:SF1">
    <property type="entry name" value="RIBOSOMAL RNA LARGE SUBUNIT METHYLTRANSFERASE K_L"/>
    <property type="match status" value="1"/>
</dbReference>
<sequence length="547" mass="60314">MPIKPIRRPVVSSTTGRPTDDRDAGRPNDLPSHRSAAAAAGDRRAAEPSRHRAAGGGTGPHERRPAERAPQQRAPHERGLSGSDRSRPVLAADRPTGLYLSCAAGVESLLAAEAHRILGPALTVTESRGGIEIQTGPDARTPAAIRAALIDAAMRLNLESRLAQRVLWRVASRVYRHEDDIYTLGRDVNWSDWITPQHTLRVDVTTRRSTLRSLNFAALRIKDAVCDDLRERTGERPNVDTRHPDLSLVLYMDDLEATLYVDTSGEALFKRGWREDTGEAPLKETLAAAMLAAADWQGRPEDGALLDPCCGAGTIPIEAAQIACDIAPGLQRRFAFERLLPFRAHQAAWQALRQAARARQRAPRVPIFAGDVSFRMTDFATRNAERAGVRHAIDFKTADALQRPVPCERGVLMFNPPYGERIDTKGSVRDAYRARSGAQEGDDFDRGQPATSRAGREQFEGDEAATFFQRLSSHWKKHYTGWTAWILSPDMKLPGAMRLKESRRTVLFNGPIECRLFRFDLVAGSMKRPAATEPSAADPAQPGDADR</sequence>
<keyword evidence="2" id="KW-0694">RNA-binding</keyword>
<protein>
    <submittedName>
        <fullName evidence="5">RNA methyltransferase</fullName>
    </submittedName>
</protein>
<organism evidence="5 6">
    <name type="scientific">Aquabacterium olei</name>
    <dbReference type="NCBI Taxonomy" id="1296669"/>
    <lineage>
        <taxon>Bacteria</taxon>
        <taxon>Pseudomonadati</taxon>
        <taxon>Pseudomonadota</taxon>
        <taxon>Betaproteobacteria</taxon>
        <taxon>Burkholderiales</taxon>
        <taxon>Aquabacterium</taxon>
    </lineage>
</organism>
<dbReference type="Proteomes" id="UP000244892">
    <property type="component" value="Chromosome"/>
</dbReference>
<evidence type="ECO:0000256" key="2">
    <source>
        <dbReference type="PROSITE-ProRule" id="PRU00529"/>
    </source>
</evidence>
<dbReference type="KEGG" id="aon:DEH84_01190"/>
<keyword evidence="6" id="KW-1185">Reference proteome</keyword>
<feature type="region of interest" description="Disordered" evidence="3">
    <location>
        <begin position="528"/>
        <end position="547"/>
    </location>
</feature>
<dbReference type="GO" id="GO:0008990">
    <property type="term" value="F:rRNA (guanine-N2-)-methyltransferase activity"/>
    <property type="evidence" value="ECO:0007669"/>
    <property type="project" value="TreeGrafter"/>
</dbReference>
<feature type="region of interest" description="Disordered" evidence="3">
    <location>
        <begin position="432"/>
        <end position="459"/>
    </location>
</feature>
<dbReference type="AlphaFoldDB" id="A0A2U8FMJ0"/>
<dbReference type="SMART" id="SM00981">
    <property type="entry name" value="THUMP"/>
    <property type="match status" value="1"/>
</dbReference>
<feature type="compositionally biased region" description="Basic and acidic residues" evidence="3">
    <location>
        <begin position="41"/>
        <end position="50"/>
    </location>
</feature>
<evidence type="ECO:0000313" key="6">
    <source>
        <dbReference type="Proteomes" id="UP000244892"/>
    </source>
</evidence>
<name>A0A2U8FMJ0_9BURK</name>
<dbReference type="InterPro" id="IPR029063">
    <property type="entry name" value="SAM-dependent_MTases_sf"/>
</dbReference>
<dbReference type="Gene3D" id="3.40.50.150">
    <property type="entry name" value="Vaccinia Virus protein VP39"/>
    <property type="match status" value="2"/>
</dbReference>
<reference evidence="5 6" key="1">
    <citation type="submission" date="2018-05" db="EMBL/GenBank/DDBJ databases">
        <title>complete genome sequence of Aquabacterium olei NBRC 110486.</title>
        <authorList>
            <person name="Tang B."/>
            <person name="Chang J."/>
            <person name="Zhang L."/>
            <person name="Yang H."/>
        </authorList>
    </citation>
    <scope>NUCLEOTIDE SEQUENCE [LARGE SCALE GENOMIC DNA]</scope>
    <source>
        <strain evidence="5 6">NBRC 110486</strain>
    </source>
</reference>
<dbReference type="EMBL" id="CP029210">
    <property type="protein sequence ID" value="AWI52219.1"/>
    <property type="molecule type" value="Genomic_DNA"/>
</dbReference>
<dbReference type="GO" id="GO:0070043">
    <property type="term" value="F:rRNA (guanine-N7-)-methyltransferase activity"/>
    <property type="evidence" value="ECO:0007669"/>
    <property type="project" value="TreeGrafter"/>
</dbReference>
<dbReference type="Pfam" id="PF02926">
    <property type="entry name" value="THUMP"/>
    <property type="match status" value="1"/>
</dbReference>
<dbReference type="PANTHER" id="PTHR47313">
    <property type="entry name" value="RIBOSOMAL RNA LARGE SUBUNIT METHYLTRANSFERASE K/L"/>
    <property type="match status" value="1"/>
</dbReference>
<dbReference type="Pfam" id="PF01170">
    <property type="entry name" value="UPF0020"/>
    <property type="match status" value="1"/>
</dbReference>
<keyword evidence="1 5" id="KW-0489">Methyltransferase</keyword>
<dbReference type="RefSeq" id="WP_109034006.1">
    <property type="nucleotide sequence ID" value="NZ_CP029210.1"/>
</dbReference>
<feature type="compositionally biased region" description="Basic and acidic residues" evidence="3">
    <location>
        <begin position="74"/>
        <end position="87"/>
    </location>
</feature>
<dbReference type="OrthoDB" id="9809404at2"/>
<accession>A0A2U8FMJ0</accession>
<dbReference type="InterPro" id="IPR004114">
    <property type="entry name" value="THUMP_dom"/>
</dbReference>
<dbReference type="PROSITE" id="PS51165">
    <property type="entry name" value="THUMP"/>
    <property type="match status" value="1"/>
</dbReference>